<dbReference type="Proteomes" id="UP000887565">
    <property type="component" value="Unplaced"/>
</dbReference>
<sequence length="189" mass="21790">MKQNNYPEYHFRNCSRLRNSHNDREKFHVGLFAAVGKNALLRISEAKYRGRIANRKNVSSSKRRGVYPNAKSFFDAWSSSMASNRGTAVQRPSVASTDKMTKRSTSRRRFRRESQQRRGEEGNDDRRREAATPYSCFMLSKSLRSKRCDFTDGDDDDFFLLIWSDAAPSRSQLLNVLSKILSFGGLFKP</sequence>
<protein>
    <submittedName>
        <fullName evidence="3">Uncharacterized protein</fullName>
    </submittedName>
</protein>
<proteinExistence type="predicted"/>
<organism evidence="2 3">
    <name type="scientific">Romanomermis culicivorax</name>
    <name type="common">Nematode worm</name>
    <dbReference type="NCBI Taxonomy" id="13658"/>
    <lineage>
        <taxon>Eukaryota</taxon>
        <taxon>Metazoa</taxon>
        <taxon>Ecdysozoa</taxon>
        <taxon>Nematoda</taxon>
        <taxon>Enoplea</taxon>
        <taxon>Dorylaimia</taxon>
        <taxon>Mermithida</taxon>
        <taxon>Mermithoidea</taxon>
        <taxon>Mermithidae</taxon>
        <taxon>Romanomermis</taxon>
    </lineage>
</organism>
<keyword evidence="2" id="KW-1185">Reference proteome</keyword>
<feature type="compositionally biased region" description="Basic residues" evidence="1">
    <location>
        <begin position="102"/>
        <end position="111"/>
    </location>
</feature>
<reference evidence="3" key="1">
    <citation type="submission" date="2022-11" db="UniProtKB">
        <authorList>
            <consortium name="WormBaseParasite"/>
        </authorList>
    </citation>
    <scope>IDENTIFICATION</scope>
</reference>
<feature type="region of interest" description="Disordered" evidence="1">
    <location>
        <begin position="85"/>
        <end position="127"/>
    </location>
</feature>
<evidence type="ECO:0000313" key="2">
    <source>
        <dbReference type="Proteomes" id="UP000887565"/>
    </source>
</evidence>
<dbReference type="WBParaSite" id="nRc.2.0.1.t21218-RA">
    <property type="protein sequence ID" value="nRc.2.0.1.t21218-RA"/>
    <property type="gene ID" value="nRc.2.0.1.g21218"/>
</dbReference>
<dbReference type="AlphaFoldDB" id="A0A915J655"/>
<evidence type="ECO:0000256" key="1">
    <source>
        <dbReference type="SAM" id="MobiDB-lite"/>
    </source>
</evidence>
<accession>A0A915J655</accession>
<name>A0A915J655_ROMCU</name>
<evidence type="ECO:0000313" key="3">
    <source>
        <dbReference type="WBParaSite" id="nRc.2.0.1.t21218-RA"/>
    </source>
</evidence>
<feature type="compositionally biased region" description="Basic and acidic residues" evidence="1">
    <location>
        <begin position="112"/>
        <end position="127"/>
    </location>
</feature>